<evidence type="ECO:0000256" key="4">
    <source>
        <dbReference type="ARBA" id="ARBA00023180"/>
    </source>
</evidence>
<keyword evidence="8" id="KW-1185">Reference proteome</keyword>
<evidence type="ECO:0000256" key="3">
    <source>
        <dbReference type="ARBA" id="ARBA00023136"/>
    </source>
</evidence>
<comment type="caution">
    <text evidence="7">The sequence shown here is derived from an EMBL/GenBank/DDBJ whole genome shotgun (WGS) entry which is preliminary data.</text>
</comment>
<evidence type="ECO:0000256" key="6">
    <source>
        <dbReference type="SAM" id="SignalP"/>
    </source>
</evidence>
<feature type="chain" id="PRO_5022842595" description="Ig-like domain-containing protein" evidence="6">
    <location>
        <begin position="25"/>
        <end position="329"/>
    </location>
</feature>
<dbReference type="AlphaFoldDB" id="A0A5A9PME0"/>
<keyword evidence="3 5" id="KW-0472">Membrane</keyword>
<name>A0A5A9PME0_9TELE</name>
<dbReference type="InterPro" id="IPR013783">
    <property type="entry name" value="Ig-like_fold"/>
</dbReference>
<evidence type="ECO:0008006" key="9">
    <source>
        <dbReference type="Google" id="ProtNLM"/>
    </source>
</evidence>
<organism evidence="7 8">
    <name type="scientific">Triplophysa tibetana</name>
    <dbReference type="NCBI Taxonomy" id="1572043"/>
    <lineage>
        <taxon>Eukaryota</taxon>
        <taxon>Metazoa</taxon>
        <taxon>Chordata</taxon>
        <taxon>Craniata</taxon>
        <taxon>Vertebrata</taxon>
        <taxon>Euteleostomi</taxon>
        <taxon>Actinopterygii</taxon>
        <taxon>Neopterygii</taxon>
        <taxon>Teleostei</taxon>
        <taxon>Ostariophysi</taxon>
        <taxon>Cypriniformes</taxon>
        <taxon>Nemacheilidae</taxon>
        <taxon>Triplophysa</taxon>
    </lineage>
</organism>
<dbReference type="InterPro" id="IPR015631">
    <property type="entry name" value="CD2/SLAM_rcpt"/>
</dbReference>
<dbReference type="PANTHER" id="PTHR12080">
    <property type="entry name" value="SIGNALING LYMPHOCYTIC ACTIVATION MOLECULE"/>
    <property type="match status" value="1"/>
</dbReference>
<dbReference type="InterPro" id="IPR036179">
    <property type="entry name" value="Ig-like_dom_sf"/>
</dbReference>
<evidence type="ECO:0000313" key="7">
    <source>
        <dbReference type="EMBL" id="KAA0722955.1"/>
    </source>
</evidence>
<keyword evidence="5" id="KW-0812">Transmembrane</keyword>
<feature type="transmembrane region" description="Helical" evidence="5">
    <location>
        <begin position="220"/>
        <end position="243"/>
    </location>
</feature>
<evidence type="ECO:0000256" key="2">
    <source>
        <dbReference type="ARBA" id="ARBA00022729"/>
    </source>
</evidence>
<dbReference type="GO" id="GO:0016020">
    <property type="term" value="C:membrane"/>
    <property type="evidence" value="ECO:0007669"/>
    <property type="project" value="UniProtKB-SubCell"/>
</dbReference>
<proteinExistence type="predicted"/>
<evidence type="ECO:0000313" key="8">
    <source>
        <dbReference type="Proteomes" id="UP000324632"/>
    </source>
</evidence>
<dbReference type="SUPFAM" id="SSF48726">
    <property type="entry name" value="Immunoglobulin"/>
    <property type="match status" value="1"/>
</dbReference>
<accession>A0A5A9PME0</accession>
<protein>
    <recommendedName>
        <fullName evidence="9">Ig-like domain-containing protein</fullName>
    </recommendedName>
</protein>
<gene>
    <name evidence="7" type="ORF">E1301_Tti015627</name>
</gene>
<dbReference type="EMBL" id="SOYY01000003">
    <property type="protein sequence ID" value="KAA0722955.1"/>
    <property type="molecule type" value="Genomic_DNA"/>
</dbReference>
<comment type="subcellular location">
    <subcellularLocation>
        <location evidence="1">Membrane</location>
    </subcellularLocation>
</comment>
<feature type="signal peptide" evidence="6">
    <location>
        <begin position="1"/>
        <end position="24"/>
    </location>
</feature>
<dbReference type="PANTHER" id="PTHR12080:SF59">
    <property type="entry name" value="HEPATIC AND GLIAL CELL ADHESION MOLECULE"/>
    <property type="match status" value="1"/>
</dbReference>
<dbReference type="Gene3D" id="2.60.40.10">
    <property type="entry name" value="Immunoglobulins"/>
    <property type="match status" value="1"/>
</dbReference>
<keyword evidence="4" id="KW-0325">Glycoprotein</keyword>
<keyword evidence="2 6" id="KW-0732">Signal</keyword>
<reference evidence="7 8" key="1">
    <citation type="journal article" date="2019" name="Mol. Ecol. Resour.">
        <title>Chromosome-level genome assembly of Triplophysa tibetana, a fish adapted to the harsh high-altitude environment of the Tibetan Plateau.</title>
        <authorList>
            <person name="Yang X."/>
            <person name="Liu H."/>
            <person name="Ma Z."/>
            <person name="Zou Y."/>
            <person name="Zou M."/>
            <person name="Mao Y."/>
            <person name="Li X."/>
            <person name="Wang H."/>
            <person name="Chen T."/>
            <person name="Wang W."/>
            <person name="Yang R."/>
        </authorList>
    </citation>
    <scope>NUCLEOTIDE SEQUENCE [LARGE SCALE GENOMIC DNA]</scope>
    <source>
        <strain evidence="7">TTIB1903HZAU</strain>
        <tissue evidence="7">Muscle</tissue>
    </source>
</reference>
<evidence type="ECO:0000256" key="5">
    <source>
        <dbReference type="SAM" id="Phobius"/>
    </source>
</evidence>
<sequence length="329" mass="36625">MNAIQKTFSIFGVLLFLLQQESCAEKKPEIVHKAVGSSLHLVTDHPRENLTQIEWKFYLKTIAEYDLSKFTLFDSFYGRLHTNESDISVTVKKLHFNDSGKFSIVQQGDGFQFETKEVQLHVHDPITDVKIHSNVNWLQSKNMCTFHLHCVVSAPVNAAFNWNGYQVGNGSHLSFNLTAEARATLNCTASNSISVKYTTTTVMCKKETGFNVKSGIPQDLLLIAVGAGIAGIAMIIGIIGACYKWKNPKGGSDGGITVYEDVKPDSVMKKRSESMNNGMSIYETVDDMIVTPKRPPDSSYKLQTLYDKINFERHPAVTPTTSSPYQVVL</sequence>
<dbReference type="GO" id="GO:0005911">
    <property type="term" value="C:cell-cell junction"/>
    <property type="evidence" value="ECO:0007669"/>
    <property type="project" value="TreeGrafter"/>
</dbReference>
<keyword evidence="5" id="KW-1133">Transmembrane helix</keyword>
<dbReference type="Proteomes" id="UP000324632">
    <property type="component" value="Chromosome 3"/>
</dbReference>
<evidence type="ECO:0000256" key="1">
    <source>
        <dbReference type="ARBA" id="ARBA00004370"/>
    </source>
</evidence>